<dbReference type="AlphaFoldDB" id="A0A921KJQ0"/>
<name>A0A921KJQ0_9FIRM</name>
<organism evidence="2 3">
    <name type="scientific">Thomasclavelia spiroformis</name>
    <dbReference type="NCBI Taxonomy" id="29348"/>
    <lineage>
        <taxon>Bacteria</taxon>
        <taxon>Bacillati</taxon>
        <taxon>Bacillota</taxon>
        <taxon>Erysipelotrichia</taxon>
        <taxon>Erysipelotrichales</taxon>
        <taxon>Coprobacillaceae</taxon>
        <taxon>Thomasclavelia</taxon>
    </lineage>
</organism>
<evidence type="ECO:0000313" key="3">
    <source>
        <dbReference type="Proteomes" id="UP000749320"/>
    </source>
</evidence>
<evidence type="ECO:0000256" key="1">
    <source>
        <dbReference type="SAM" id="Coils"/>
    </source>
</evidence>
<proteinExistence type="predicted"/>
<reference evidence="2" key="2">
    <citation type="submission" date="2021-09" db="EMBL/GenBank/DDBJ databases">
        <authorList>
            <person name="Gilroy R."/>
        </authorList>
    </citation>
    <scope>NUCLEOTIDE SEQUENCE</scope>
    <source>
        <strain evidence="2">CHK193-16274</strain>
    </source>
</reference>
<feature type="coiled-coil region" evidence="1">
    <location>
        <begin position="54"/>
        <end position="81"/>
    </location>
</feature>
<comment type="caution">
    <text evidence="2">The sequence shown here is derived from an EMBL/GenBank/DDBJ whole genome shotgun (WGS) entry which is preliminary data.</text>
</comment>
<dbReference type="Proteomes" id="UP000749320">
    <property type="component" value="Unassembled WGS sequence"/>
</dbReference>
<evidence type="ECO:0000313" key="2">
    <source>
        <dbReference type="EMBL" id="HJF40811.1"/>
    </source>
</evidence>
<sequence length="140" mass="16490">MKKKKFIVFIFFSLIIVIIKLSAITSNKVSNIVDYSNVSYLKIYVYNNDKMVKKRLTNDNVSKLEDMLNNLETKKLSTNKANEQKKINGYQVHVASYDQNDKYLFSTTIRNEYIIIDDDVYKSSIDQNKKIIIYLKRVKN</sequence>
<protein>
    <submittedName>
        <fullName evidence="2">Uncharacterized protein</fullName>
    </submittedName>
</protein>
<accession>A0A921KJQ0</accession>
<dbReference type="EMBL" id="DYWV01000261">
    <property type="protein sequence ID" value="HJF40811.1"/>
    <property type="molecule type" value="Genomic_DNA"/>
</dbReference>
<keyword evidence="1" id="KW-0175">Coiled coil</keyword>
<gene>
    <name evidence="2" type="ORF">K8V91_07790</name>
</gene>
<dbReference type="RefSeq" id="WP_191376030.1">
    <property type="nucleotide sequence ID" value="NZ_CAJFOD010000056.1"/>
</dbReference>
<reference evidence="2" key="1">
    <citation type="journal article" date="2021" name="PeerJ">
        <title>Extensive microbial diversity within the chicken gut microbiome revealed by metagenomics and culture.</title>
        <authorList>
            <person name="Gilroy R."/>
            <person name="Ravi A."/>
            <person name="Getino M."/>
            <person name="Pursley I."/>
            <person name="Horton D.L."/>
            <person name="Alikhan N.F."/>
            <person name="Baker D."/>
            <person name="Gharbi K."/>
            <person name="Hall N."/>
            <person name="Watson M."/>
            <person name="Adriaenssens E.M."/>
            <person name="Foster-Nyarko E."/>
            <person name="Jarju S."/>
            <person name="Secka A."/>
            <person name="Antonio M."/>
            <person name="Oren A."/>
            <person name="Chaudhuri R.R."/>
            <person name="La Ragione R."/>
            <person name="Hildebrand F."/>
            <person name="Pallen M.J."/>
        </authorList>
    </citation>
    <scope>NUCLEOTIDE SEQUENCE</scope>
    <source>
        <strain evidence="2">CHK193-16274</strain>
    </source>
</reference>